<evidence type="ECO:0000256" key="2">
    <source>
        <dbReference type="ARBA" id="ARBA00022741"/>
    </source>
</evidence>
<dbReference type="GO" id="GO:0005524">
    <property type="term" value="F:ATP binding"/>
    <property type="evidence" value="ECO:0007669"/>
    <property type="project" value="UniProtKB-KW"/>
</dbReference>
<dbReference type="GO" id="GO:0005737">
    <property type="term" value="C:cytoplasm"/>
    <property type="evidence" value="ECO:0007669"/>
    <property type="project" value="TreeGrafter"/>
</dbReference>
<evidence type="ECO:0000256" key="1">
    <source>
        <dbReference type="ARBA" id="ARBA00005446"/>
    </source>
</evidence>
<dbReference type="GO" id="GO:0000724">
    <property type="term" value="P:double-strand break repair via homologous recombination"/>
    <property type="evidence" value="ECO:0007669"/>
    <property type="project" value="TreeGrafter"/>
</dbReference>
<evidence type="ECO:0000313" key="13">
    <source>
        <dbReference type="Proteomes" id="UP000596742"/>
    </source>
</evidence>
<dbReference type="Pfam" id="PF00271">
    <property type="entry name" value="Helicase_C"/>
    <property type="match status" value="1"/>
</dbReference>
<dbReference type="GO" id="GO:0005634">
    <property type="term" value="C:nucleus"/>
    <property type="evidence" value="ECO:0007669"/>
    <property type="project" value="TreeGrafter"/>
</dbReference>
<dbReference type="SUPFAM" id="SSF52540">
    <property type="entry name" value="P-loop containing nucleoside triphosphate hydrolases"/>
    <property type="match status" value="1"/>
</dbReference>
<organism evidence="12 13">
    <name type="scientific">Mytilus galloprovincialis</name>
    <name type="common">Mediterranean mussel</name>
    <dbReference type="NCBI Taxonomy" id="29158"/>
    <lineage>
        <taxon>Eukaryota</taxon>
        <taxon>Metazoa</taxon>
        <taxon>Spiralia</taxon>
        <taxon>Lophotrochozoa</taxon>
        <taxon>Mollusca</taxon>
        <taxon>Bivalvia</taxon>
        <taxon>Autobranchia</taxon>
        <taxon>Pteriomorphia</taxon>
        <taxon>Mytilida</taxon>
        <taxon>Mytiloidea</taxon>
        <taxon>Mytilidae</taxon>
        <taxon>Mytilinae</taxon>
        <taxon>Mytilus</taxon>
    </lineage>
</organism>
<dbReference type="Pfam" id="PF00270">
    <property type="entry name" value="DEAD"/>
    <property type="match status" value="1"/>
</dbReference>
<keyword evidence="2" id="KW-0547">Nucleotide-binding</keyword>
<dbReference type="PANTHER" id="PTHR13710">
    <property type="entry name" value="DNA HELICASE RECQ FAMILY MEMBER"/>
    <property type="match status" value="1"/>
</dbReference>
<keyword evidence="13" id="KW-1185">Reference proteome</keyword>
<gene>
    <name evidence="12" type="ORF">MGAL_10B089489</name>
</gene>
<comment type="similarity">
    <text evidence="1">Belongs to the helicase family. RecQ subfamily.</text>
</comment>
<dbReference type="InterPro" id="IPR011545">
    <property type="entry name" value="DEAD/DEAH_box_helicase_dom"/>
</dbReference>
<keyword evidence="3" id="KW-0067">ATP-binding</keyword>
<dbReference type="AlphaFoldDB" id="A0A8B6CYG3"/>
<accession>A0A8B6CYG3</accession>
<feature type="domain" description="Helicase ATP-binding" evidence="10">
    <location>
        <begin position="29"/>
        <end position="217"/>
    </location>
</feature>
<dbReference type="GO" id="GO:0005694">
    <property type="term" value="C:chromosome"/>
    <property type="evidence" value="ECO:0007669"/>
    <property type="project" value="TreeGrafter"/>
</dbReference>
<proteinExistence type="inferred from homology"/>
<evidence type="ECO:0000256" key="9">
    <source>
        <dbReference type="ARBA" id="ARBA00044542"/>
    </source>
</evidence>
<dbReference type="PROSITE" id="PS51192">
    <property type="entry name" value="HELICASE_ATP_BIND_1"/>
    <property type="match status" value="1"/>
</dbReference>
<keyword evidence="4" id="KW-0238">DNA-binding</keyword>
<evidence type="ECO:0000256" key="4">
    <source>
        <dbReference type="ARBA" id="ARBA00023125"/>
    </source>
</evidence>
<dbReference type="GO" id="GO:0043138">
    <property type="term" value="F:3'-5' DNA helicase activity"/>
    <property type="evidence" value="ECO:0007669"/>
    <property type="project" value="UniProtKB-EC"/>
</dbReference>
<dbReference type="InterPro" id="IPR014001">
    <property type="entry name" value="Helicase_ATP-bd"/>
</dbReference>
<dbReference type="EC" id="5.6.2.4" evidence="8"/>
<keyword evidence="6" id="KW-0539">Nucleus</keyword>
<dbReference type="SMART" id="SM00490">
    <property type="entry name" value="HELICc"/>
    <property type="match status" value="1"/>
</dbReference>
<comment type="caution">
    <text evidence="12">The sequence shown here is derived from an EMBL/GenBank/DDBJ whole genome shotgun (WGS) entry which is preliminary data.</text>
</comment>
<protein>
    <recommendedName>
        <fullName evidence="8">DNA 3'-5' helicase</fullName>
        <ecNumber evidence="8">5.6.2.4</ecNumber>
    </recommendedName>
    <alternativeName>
        <fullName evidence="9">DNA 3'-5' helicase BLM</fullName>
    </alternativeName>
</protein>
<keyword evidence="5" id="KW-0413">Isomerase</keyword>
<dbReference type="SMART" id="SM00487">
    <property type="entry name" value="DEXDc"/>
    <property type="match status" value="1"/>
</dbReference>
<evidence type="ECO:0000259" key="11">
    <source>
        <dbReference type="PROSITE" id="PS51194"/>
    </source>
</evidence>
<dbReference type="Gene3D" id="3.40.50.300">
    <property type="entry name" value="P-loop containing nucleotide triphosphate hydrolases"/>
    <property type="match status" value="2"/>
</dbReference>
<dbReference type="GO" id="GO:0009378">
    <property type="term" value="F:four-way junction helicase activity"/>
    <property type="evidence" value="ECO:0007669"/>
    <property type="project" value="TreeGrafter"/>
</dbReference>
<dbReference type="GO" id="GO:0016787">
    <property type="term" value="F:hydrolase activity"/>
    <property type="evidence" value="ECO:0007669"/>
    <property type="project" value="UniProtKB-KW"/>
</dbReference>
<feature type="domain" description="Helicase C-terminal" evidence="11">
    <location>
        <begin position="252"/>
        <end position="413"/>
    </location>
</feature>
<evidence type="ECO:0000256" key="3">
    <source>
        <dbReference type="ARBA" id="ARBA00022840"/>
    </source>
</evidence>
<sequence length="540" mass="61514">MASLETLLLRMNSEMSSQYTYLKDKQEQCIKLCQSRDVLAVLPTGYGKTVIIQALPYIEEDSKCCLVINGLNAIIEEQEKRFGDRCINITDEVLKLLEKDDNPDLMHSTKAKDTISRLKNVDLSIRFILSHPENILHPKIKQMLMTEDWSNHITHVVIDEAHLVLSWGKQEFRPAYMKVGLIKTFLKKDTKILALTATANLAAQKQIKSVLQMVDTAVITESPNRPNVFLEVLKRPPSTGGVNCTEDAMFKTVDPYLHKLKVEGINFPKTIMYVPLKWCGVLHHRATTFQEEAGEEEMKPYVSQYHAPQSKDMKALITHRMHETHDSLRLVFATEAYGTGIDVPDIKQIIHVGPPNTMETYVQEIGRCGRNGQQATAVLYYNNTDIAANKEALKSEMREYVKNEDRCRREFLLGYFGFNAPTNRDKHKCCDICKKSCSCDLCLNTSCSSGSEEIPMKYSKKKQEVAKHMLMQYFHAENNLINEYVFPHLHTGLSDSFAASLASKPAYRNYVKLSEDFPMLKGSYLLNISNILSQVHTMKI</sequence>
<name>A0A8B6CYG3_MYTGA</name>
<dbReference type="PANTHER" id="PTHR13710:SF153">
    <property type="entry name" value="RECQ-LIKE DNA HELICASE BLM"/>
    <property type="match status" value="1"/>
</dbReference>
<dbReference type="Proteomes" id="UP000596742">
    <property type="component" value="Unassembled WGS sequence"/>
</dbReference>
<dbReference type="GO" id="GO:0003677">
    <property type="term" value="F:DNA binding"/>
    <property type="evidence" value="ECO:0007669"/>
    <property type="project" value="UniProtKB-KW"/>
</dbReference>
<dbReference type="PROSITE" id="PS51194">
    <property type="entry name" value="HELICASE_CTER"/>
    <property type="match status" value="1"/>
</dbReference>
<dbReference type="InterPro" id="IPR001650">
    <property type="entry name" value="Helicase_C-like"/>
</dbReference>
<evidence type="ECO:0000256" key="6">
    <source>
        <dbReference type="ARBA" id="ARBA00023242"/>
    </source>
</evidence>
<evidence type="ECO:0000256" key="7">
    <source>
        <dbReference type="ARBA" id="ARBA00034617"/>
    </source>
</evidence>
<dbReference type="OrthoDB" id="6158369at2759"/>
<reference evidence="12" key="1">
    <citation type="submission" date="2018-11" db="EMBL/GenBank/DDBJ databases">
        <authorList>
            <person name="Alioto T."/>
            <person name="Alioto T."/>
        </authorList>
    </citation>
    <scope>NUCLEOTIDE SEQUENCE</scope>
</reference>
<evidence type="ECO:0000256" key="5">
    <source>
        <dbReference type="ARBA" id="ARBA00023235"/>
    </source>
</evidence>
<comment type="catalytic activity">
    <reaction evidence="7">
        <text>Couples ATP hydrolysis with the unwinding of duplex DNA by translocating in the 3'-5' direction.</text>
        <dbReference type="EC" id="5.6.2.4"/>
    </reaction>
</comment>
<keyword evidence="12" id="KW-0378">Hydrolase</keyword>
<dbReference type="EMBL" id="UYJE01002543">
    <property type="protein sequence ID" value="VDI11761.1"/>
    <property type="molecule type" value="Genomic_DNA"/>
</dbReference>
<evidence type="ECO:0000256" key="8">
    <source>
        <dbReference type="ARBA" id="ARBA00034808"/>
    </source>
</evidence>
<evidence type="ECO:0000259" key="10">
    <source>
        <dbReference type="PROSITE" id="PS51192"/>
    </source>
</evidence>
<evidence type="ECO:0000313" key="12">
    <source>
        <dbReference type="EMBL" id="VDI11761.1"/>
    </source>
</evidence>
<dbReference type="InterPro" id="IPR027417">
    <property type="entry name" value="P-loop_NTPase"/>
</dbReference>